<evidence type="ECO:0000313" key="3">
    <source>
        <dbReference type="EnsemblPlants" id="AES80900"/>
    </source>
</evidence>
<proteinExistence type="predicted"/>
<evidence type="ECO:0000256" key="1">
    <source>
        <dbReference type="SAM" id="Phobius"/>
    </source>
</evidence>
<keyword evidence="1" id="KW-0472">Membrane</keyword>
<dbReference type="AlphaFoldDB" id="G7L0J2"/>
<gene>
    <name evidence="2" type="ordered locus">MTR_7g086330</name>
</gene>
<dbReference type="Proteomes" id="UP000002051">
    <property type="component" value="Unassembled WGS sequence"/>
</dbReference>
<dbReference type="STRING" id="3880.G7L0J2"/>
<evidence type="ECO:0000313" key="4">
    <source>
        <dbReference type="Proteomes" id="UP000002051"/>
    </source>
</evidence>
<keyword evidence="1 2" id="KW-0812">Transmembrane</keyword>
<dbReference type="GO" id="GO:0005315">
    <property type="term" value="F:phosphate transmembrane transporter activity"/>
    <property type="evidence" value="ECO:0000318"/>
    <property type="project" value="GO_Central"/>
</dbReference>
<feature type="transmembrane region" description="Helical" evidence="1">
    <location>
        <begin position="175"/>
        <end position="199"/>
    </location>
</feature>
<protein>
    <submittedName>
        <fullName evidence="2">Transmembrane protein, putative</fullName>
    </submittedName>
</protein>
<reference evidence="3" key="3">
    <citation type="submission" date="2015-04" db="UniProtKB">
        <authorList>
            <consortium name="EnsemblPlants"/>
        </authorList>
    </citation>
    <scope>IDENTIFICATION</scope>
    <source>
        <strain evidence="3">cv. Jemalong A17</strain>
    </source>
</reference>
<feature type="transmembrane region" description="Helical" evidence="1">
    <location>
        <begin position="17"/>
        <end position="37"/>
    </location>
</feature>
<keyword evidence="4" id="KW-1185">Reference proteome</keyword>
<accession>G7L0J2</accession>
<reference evidence="2 4" key="1">
    <citation type="journal article" date="2011" name="Nature">
        <title>The Medicago genome provides insight into the evolution of rhizobial symbioses.</title>
        <authorList>
            <person name="Young N.D."/>
            <person name="Debelle F."/>
            <person name="Oldroyd G.E."/>
            <person name="Geurts R."/>
            <person name="Cannon S.B."/>
            <person name="Udvardi M.K."/>
            <person name="Benedito V.A."/>
            <person name="Mayer K.F."/>
            <person name="Gouzy J."/>
            <person name="Schoof H."/>
            <person name="Van de Peer Y."/>
            <person name="Proost S."/>
            <person name="Cook D.R."/>
            <person name="Meyers B.C."/>
            <person name="Spannagl M."/>
            <person name="Cheung F."/>
            <person name="De Mita S."/>
            <person name="Krishnakumar V."/>
            <person name="Gundlach H."/>
            <person name="Zhou S."/>
            <person name="Mudge J."/>
            <person name="Bharti A.K."/>
            <person name="Murray J.D."/>
            <person name="Naoumkina M.A."/>
            <person name="Rosen B."/>
            <person name="Silverstein K.A."/>
            <person name="Tang H."/>
            <person name="Rombauts S."/>
            <person name="Zhao P.X."/>
            <person name="Zhou P."/>
            <person name="Barbe V."/>
            <person name="Bardou P."/>
            <person name="Bechner M."/>
            <person name="Bellec A."/>
            <person name="Berger A."/>
            <person name="Berges H."/>
            <person name="Bidwell S."/>
            <person name="Bisseling T."/>
            <person name="Choisne N."/>
            <person name="Couloux A."/>
            <person name="Denny R."/>
            <person name="Deshpande S."/>
            <person name="Dai X."/>
            <person name="Doyle J.J."/>
            <person name="Dudez A.M."/>
            <person name="Farmer A.D."/>
            <person name="Fouteau S."/>
            <person name="Franken C."/>
            <person name="Gibelin C."/>
            <person name="Gish J."/>
            <person name="Goldstein S."/>
            <person name="Gonzalez A.J."/>
            <person name="Green P.J."/>
            <person name="Hallab A."/>
            <person name="Hartog M."/>
            <person name="Hua A."/>
            <person name="Humphray S.J."/>
            <person name="Jeong D.H."/>
            <person name="Jing Y."/>
            <person name="Jocker A."/>
            <person name="Kenton S.M."/>
            <person name="Kim D.J."/>
            <person name="Klee K."/>
            <person name="Lai H."/>
            <person name="Lang C."/>
            <person name="Lin S."/>
            <person name="Macmil S.L."/>
            <person name="Magdelenat G."/>
            <person name="Matthews L."/>
            <person name="McCorrison J."/>
            <person name="Monaghan E.L."/>
            <person name="Mun J.H."/>
            <person name="Najar F.Z."/>
            <person name="Nicholson C."/>
            <person name="Noirot C."/>
            <person name="O'Bleness M."/>
            <person name="Paule C.R."/>
            <person name="Poulain J."/>
            <person name="Prion F."/>
            <person name="Qin B."/>
            <person name="Qu C."/>
            <person name="Retzel E.F."/>
            <person name="Riddle C."/>
            <person name="Sallet E."/>
            <person name="Samain S."/>
            <person name="Samson N."/>
            <person name="Sanders I."/>
            <person name="Saurat O."/>
            <person name="Scarpelli C."/>
            <person name="Schiex T."/>
            <person name="Segurens B."/>
            <person name="Severin A.J."/>
            <person name="Sherrier D.J."/>
            <person name="Shi R."/>
            <person name="Sims S."/>
            <person name="Singer S.R."/>
            <person name="Sinharoy S."/>
            <person name="Sterck L."/>
            <person name="Viollet A."/>
            <person name="Wang B.B."/>
            <person name="Wang K."/>
            <person name="Wang M."/>
            <person name="Wang X."/>
            <person name="Warfsmann J."/>
            <person name="Weissenbach J."/>
            <person name="White D.D."/>
            <person name="White J.D."/>
            <person name="Wiley G.B."/>
            <person name="Wincker P."/>
            <person name="Xing Y."/>
            <person name="Yang L."/>
            <person name="Yao Z."/>
            <person name="Ying F."/>
            <person name="Zhai J."/>
            <person name="Zhou L."/>
            <person name="Zuber A."/>
            <person name="Denarie J."/>
            <person name="Dixon R.A."/>
            <person name="May G.D."/>
            <person name="Schwartz D.C."/>
            <person name="Rogers J."/>
            <person name="Quetier F."/>
            <person name="Town C.D."/>
            <person name="Roe B.A."/>
        </authorList>
    </citation>
    <scope>NUCLEOTIDE SEQUENCE [LARGE SCALE GENOMIC DNA]</scope>
    <source>
        <strain evidence="2">A17</strain>
        <strain evidence="3 4">cv. Jemalong A17</strain>
    </source>
</reference>
<organism evidence="2 4">
    <name type="scientific">Medicago truncatula</name>
    <name type="common">Barrel medic</name>
    <name type="synonym">Medicago tribuloides</name>
    <dbReference type="NCBI Taxonomy" id="3880"/>
    <lineage>
        <taxon>Eukaryota</taxon>
        <taxon>Viridiplantae</taxon>
        <taxon>Streptophyta</taxon>
        <taxon>Embryophyta</taxon>
        <taxon>Tracheophyta</taxon>
        <taxon>Spermatophyta</taxon>
        <taxon>Magnoliopsida</taxon>
        <taxon>eudicotyledons</taxon>
        <taxon>Gunneridae</taxon>
        <taxon>Pentapetalae</taxon>
        <taxon>rosids</taxon>
        <taxon>fabids</taxon>
        <taxon>Fabales</taxon>
        <taxon>Fabaceae</taxon>
        <taxon>Papilionoideae</taxon>
        <taxon>50 kb inversion clade</taxon>
        <taxon>NPAAA clade</taxon>
        <taxon>Hologalegina</taxon>
        <taxon>IRL clade</taxon>
        <taxon>Trifolieae</taxon>
        <taxon>Medicago</taxon>
    </lineage>
</organism>
<dbReference type="EMBL" id="CM001223">
    <property type="protein sequence ID" value="AES80900.1"/>
    <property type="molecule type" value="Genomic_DNA"/>
</dbReference>
<dbReference type="EnsemblPlants" id="AES80900">
    <property type="protein sequence ID" value="AES80900"/>
    <property type="gene ID" value="MTR_7g086330"/>
</dbReference>
<sequence length="259" mass="30512">MNEPITELYLQLIKSRVLIYCDVFVLKTLVDSFYVIFARLKLYQHVIISLQEFGAVVGVLSHNLACLHDLQKCQGSYISIYNQPSYAHQVFFQHLMRIFFIFYKKDPILEFPSVFWEDMVLLLEEISPSPSEENIVDERYHFMPLLLNLTSTFLYMVTIYNIVPRTDNYSLNLVNIHLILTSFILSIKIYDMTIMFFWVSSRLSQTFNNGELLSTEAGTLARAIAYGTINSHMNFIHFYYLLHLHQQLSCERFFYLNSQ</sequence>
<dbReference type="HOGENOM" id="CLU_1075065_0_0_1"/>
<name>G7L0J2_MEDTR</name>
<keyword evidence="1" id="KW-1133">Transmembrane helix</keyword>
<dbReference type="GO" id="GO:0009705">
    <property type="term" value="C:plant-type vacuole membrane"/>
    <property type="evidence" value="ECO:0000318"/>
    <property type="project" value="GO_Central"/>
</dbReference>
<dbReference type="GO" id="GO:1905011">
    <property type="term" value="P:transmembrane phosphate ion transport from cytosol to vacuole"/>
    <property type="evidence" value="ECO:0000318"/>
    <property type="project" value="GO_Central"/>
</dbReference>
<evidence type="ECO:0000313" key="2">
    <source>
        <dbReference type="EMBL" id="AES80900.1"/>
    </source>
</evidence>
<reference evidence="2 4" key="2">
    <citation type="journal article" date="2014" name="BMC Genomics">
        <title>An improved genome release (version Mt4.0) for the model legume Medicago truncatula.</title>
        <authorList>
            <person name="Tang H."/>
            <person name="Krishnakumar V."/>
            <person name="Bidwell S."/>
            <person name="Rosen B."/>
            <person name="Chan A."/>
            <person name="Zhou S."/>
            <person name="Gentzbittel L."/>
            <person name="Childs K.L."/>
            <person name="Yandell M."/>
            <person name="Gundlach H."/>
            <person name="Mayer K.F."/>
            <person name="Schwartz D.C."/>
            <person name="Town C.D."/>
        </authorList>
    </citation>
    <scope>GENOME REANNOTATION</scope>
    <source>
        <strain evidence="3 4">cv. Jemalong A17</strain>
    </source>
</reference>
<dbReference type="PaxDb" id="3880-AES80900"/>
<feature type="transmembrane region" description="Helical" evidence="1">
    <location>
        <begin position="145"/>
        <end position="163"/>
    </location>
</feature>